<evidence type="ECO:0000313" key="9">
    <source>
        <dbReference type="EMBL" id="MDT7827125.1"/>
    </source>
</evidence>
<dbReference type="InterPro" id="IPR051906">
    <property type="entry name" value="TolC-like"/>
</dbReference>
<keyword evidence="7" id="KW-0998">Cell outer membrane</keyword>
<sequence>MKGIATMVSLLLVGVFVQGQQLQSYIQQAQDNNPDIRAYELRHEIAEEKVNEANWLPNTEFGAAIFASEPETRTGPQEAKFSATQMLPWFGTVSARENYARATADTEYLEYRIAKRKLALNVAQSYYALYTLKAKQNVLADNIDLLDTYERLALTAVEVNNASAVDVLRLQIRQNEMKQQKAVLQEQYLAEQANFNGLLNQDWRSFIEVLPQIDIPISDPVITDSLQLNPELTRFDKLYESVARAELLNRKESAPMLGFGLDYVPVQERSDMMPDDNGKDILMPMVSISIPIFNNQYKSRTKQNELRQSEIESQKQERLNVLRSALAKAKSERNAARIEFNTREQNIQQAKNAEEILLKNYETGTIDFDDVLDLQELQLKFQLEQVESIKKYYVESAVINYLTN</sequence>
<evidence type="ECO:0000256" key="4">
    <source>
        <dbReference type="ARBA" id="ARBA00022452"/>
    </source>
</evidence>
<evidence type="ECO:0000256" key="8">
    <source>
        <dbReference type="SAM" id="Coils"/>
    </source>
</evidence>
<dbReference type="PANTHER" id="PTHR30026:SF20">
    <property type="entry name" value="OUTER MEMBRANE PROTEIN TOLC"/>
    <property type="match status" value="1"/>
</dbReference>
<comment type="subcellular location">
    <subcellularLocation>
        <location evidence="1">Cell outer membrane</location>
    </subcellularLocation>
</comment>
<evidence type="ECO:0000256" key="5">
    <source>
        <dbReference type="ARBA" id="ARBA00022692"/>
    </source>
</evidence>
<evidence type="ECO:0000256" key="7">
    <source>
        <dbReference type="ARBA" id="ARBA00023237"/>
    </source>
</evidence>
<evidence type="ECO:0000256" key="3">
    <source>
        <dbReference type="ARBA" id="ARBA00022448"/>
    </source>
</evidence>
<evidence type="ECO:0000256" key="2">
    <source>
        <dbReference type="ARBA" id="ARBA00007613"/>
    </source>
</evidence>
<dbReference type="PANTHER" id="PTHR30026">
    <property type="entry name" value="OUTER MEMBRANE PROTEIN TOLC"/>
    <property type="match status" value="1"/>
</dbReference>
<organism evidence="9 10">
    <name type="scientific">Pricia mediterranea</name>
    <dbReference type="NCBI Taxonomy" id="3076079"/>
    <lineage>
        <taxon>Bacteria</taxon>
        <taxon>Pseudomonadati</taxon>
        <taxon>Bacteroidota</taxon>
        <taxon>Flavobacteriia</taxon>
        <taxon>Flavobacteriales</taxon>
        <taxon>Flavobacteriaceae</taxon>
        <taxon>Pricia</taxon>
    </lineage>
</organism>
<name>A0ABU3L066_9FLAO</name>
<keyword evidence="10" id="KW-1185">Reference proteome</keyword>
<keyword evidence="4" id="KW-1134">Transmembrane beta strand</keyword>
<evidence type="ECO:0000256" key="1">
    <source>
        <dbReference type="ARBA" id="ARBA00004442"/>
    </source>
</evidence>
<keyword evidence="6" id="KW-0472">Membrane</keyword>
<dbReference type="EMBL" id="JAVTTP010000001">
    <property type="protein sequence ID" value="MDT7827125.1"/>
    <property type="molecule type" value="Genomic_DNA"/>
</dbReference>
<accession>A0ABU3L066</accession>
<dbReference type="InterPro" id="IPR003423">
    <property type="entry name" value="OMP_efflux"/>
</dbReference>
<keyword evidence="3" id="KW-0813">Transport</keyword>
<comment type="caution">
    <text evidence="9">The sequence shown here is derived from an EMBL/GenBank/DDBJ whole genome shotgun (WGS) entry which is preliminary data.</text>
</comment>
<comment type="similarity">
    <text evidence="2">Belongs to the outer membrane factor (OMF) (TC 1.B.17) family.</text>
</comment>
<proteinExistence type="inferred from homology"/>
<dbReference type="Pfam" id="PF02321">
    <property type="entry name" value="OEP"/>
    <property type="match status" value="1"/>
</dbReference>
<evidence type="ECO:0000313" key="10">
    <source>
        <dbReference type="Proteomes" id="UP001250656"/>
    </source>
</evidence>
<feature type="coiled-coil region" evidence="8">
    <location>
        <begin position="312"/>
        <end position="339"/>
    </location>
</feature>
<gene>
    <name evidence="9" type="ORF">RQM65_00415</name>
</gene>
<protein>
    <submittedName>
        <fullName evidence="9">TolC family protein</fullName>
    </submittedName>
</protein>
<keyword evidence="5" id="KW-0812">Transmembrane</keyword>
<reference evidence="9 10" key="1">
    <citation type="submission" date="2023-09" db="EMBL/GenBank/DDBJ databases">
        <title>Novel taxa isolated from Blanes Bay.</title>
        <authorList>
            <person name="Rey-Velasco X."/>
            <person name="Lucena T."/>
        </authorList>
    </citation>
    <scope>NUCLEOTIDE SEQUENCE [LARGE SCALE GENOMIC DNA]</scope>
    <source>
        <strain evidence="9 10">S334</strain>
    </source>
</reference>
<dbReference type="Gene3D" id="1.20.1600.10">
    <property type="entry name" value="Outer membrane efflux proteins (OEP)"/>
    <property type="match status" value="1"/>
</dbReference>
<dbReference type="Proteomes" id="UP001250656">
    <property type="component" value="Unassembled WGS sequence"/>
</dbReference>
<keyword evidence="8" id="KW-0175">Coiled coil</keyword>
<evidence type="ECO:0000256" key="6">
    <source>
        <dbReference type="ARBA" id="ARBA00023136"/>
    </source>
</evidence>
<dbReference type="RefSeq" id="WP_314011928.1">
    <property type="nucleotide sequence ID" value="NZ_JAVTTP010000001.1"/>
</dbReference>
<dbReference type="SUPFAM" id="SSF56954">
    <property type="entry name" value="Outer membrane efflux proteins (OEP)"/>
    <property type="match status" value="1"/>
</dbReference>